<dbReference type="Proteomes" id="UP000776651">
    <property type="component" value="Unassembled WGS sequence"/>
</dbReference>
<sequence length="117" mass="11850">MTMFAPPLPASAEGAQEGFEAGAEAAFVSGAVFLAFELAGHVFVADRAFAQAAGDVGIGVFGGEAAGLPGELEIVDCIARSARGAVFPAFVGAHESQARTGLVCAIESRSVRHSRTL</sequence>
<comment type="caution">
    <text evidence="1">The sequence shown here is derived from an EMBL/GenBank/DDBJ whole genome shotgun (WGS) entry which is preliminary data.</text>
</comment>
<protein>
    <submittedName>
        <fullName evidence="1">Uncharacterized protein</fullName>
    </submittedName>
</protein>
<accession>A0ABS7JC27</accession>
<evidence type="ECO:0000313" key="2">
    <source>
        <dbReference type="Proteomes" id="UP000776651"/>
    </source>
</evidence>
<keyword evidence="2" id="KW-1185">Reference proteome</keyword>
<reference evidence="1 2" key="1">
    <citation type="submission" date="2021-08" db="EMBL/GenBank/DDBJ databases">
        <title>Comparative Genomics Analysis of the Genus Qipengyuania Reveals Extensive Genetic Diversity and Metabolic Versatility, Including the Description of Fifteen Novel Species.</title>
        <authorList>
            <person name="Liu Y."/>
        </authorList>
    </citation>
    <scope>NUCLEOTIDE SEQUENCE [LARGE SCALE GENOMIC DNA]</scope>
    <source>
        <strain evidence="1 2">GH25</strain>
    </source>
</reference>
<dbReference type="RefSeq" id="WP_221596963.1">
    <property type="nucleotide sequence ID" value="NZ_JAIGNQ010000001.1"/>
</dbReference>
<proteinExistence type="predicted"/>
<evidence type="ECO:0000313" key="1">
    <source>
        <dbReference type="EMBL" id="MBX7487496.1"/>
    </source>
</evidence>
<organism evidence="1 2">
    <name type="scientific">Qipengyuania pacifica</name>
    <dbReference type="NCBI Taxonomy" id="2860199"/>
    <lineage>
        <taxon>Bacteria</taxon>
        <taxon>Pseudomonadati</taxon>
        <taxon>Pseudomonadota</taxon>
        <taxon>Alphaproteobacteria</taxon>
        <taxon>Sphingomonadales</taxon>
        <taxon>Erythrobacteraceae</taxon>
        <taxon>Qipengyuania</taxon>
    </lineage>
</organism>
<gene>
    <name evidence="1" type="ORF">K3177_03110</name>
</gene>
<dbReference type="EMBL" id="JAIGNQ010000001">
    <property type="protein sequence ID" value="MBX7487496.1"/>
    <property type="molecule type" value="Genomic_DNA"/>
</dbReference>
<name>A0ABS7JC27_9SPHN</name>